<keyword evidence="1" id="KW-0145">Chemotaxis</keyword>
<dbReference type="SUPFAM" id="SSF58104">
    <property type="entry name" value="Methyl-accepting chemotaxis protein (MCP) signaling domain"/>
    <property type="match status" value="1"/>
</dbReference>
<dbReference type="GO" id="GO:0016020">
    <property type="term" value="C:membrane"/>
    <property type="evidence" value="ECO:0007669"/>
    <property type="project" value="InterPro"/>
</dbReference>
<dbReference type="GO" id="GO:0006935">
    <property type="term" value="P:chemotaxis"/>
    <property type="evidence" value="ECO:0007669"/>
    <property type="project" value="UniProtKB-KW"/>
</dbReference>
<evidence type="ECO:0000313" key="9">
    <source>
        <dbReference type="Proteomes" id="UP000077255"/>
    </source>
</evidence>
<keyword evidence="5" id="KW-0472">Membrane</keyword>
<proteinExistence type="inferred from homology"/>
<dbReference type="STRING" id="445710.ATSB10_01640"/>
<evidence type="ECO:0000256" key="1">
    <source>
        <dbReference type="ARBA" id="ARBA00022500"/>
    </source>
</evidence>
<accession>A0A160MXY5</accession>
<dbReference type="KEGG" id="dtx:ATSB10_01640"/>
<keyword evidence="5" id="KW-1133">Transmembrane helix</keyword>
<keyword evidence="5" id="KW-0812">Transmembrane</keyword>
<keyword evidence="2 4" id="KW-0807">Transducer</keyword>
<dbReference type="AlphaFoldDB" id="A0A160MXY5"/>
<evidence type="ECO:0000259" key="7">
    <source>
        <dbReference type="PROSITE" id="PS50885"/>
    </source>
</evidence>
<dbReference type="Pfam" id="PF00015">
    <property type="entry name" value="MCPsignal"/>
    <property type="match status" value="1"/>
</dbReference>
<feature type="transmembrane region" description="Helical" evidence="5">
    <location>
        <begin position="32"/>
        <end position="54"/>
    </location>
</feature>
<evidence type="ECO:0000259" key="6">
    <source>
        <dbReference type="PROSITE" id="PS50111"/>
    </source>
</evidence>
<dbReference type="Gene3D" id="1.10.287.950">
    <property type="entry name" value="Methyl-accepting chemotaxis protein"/>
    <property type="match status" value="1"/>
</dbReference>
<sequence>MPPAAKRTFSTAGHPMLPRLSLPSLSSFGARLIARLAGTVALLLLVLAVSAGLLSRSDTRLQGVVSETLAPVSAVGRIQNDANEVLQTLTHAALTELPSSVDDARTLIKARRMDIARYRKRLEDSGFGIRQHKALALVDAHSAAFDQAVDETMQLLEAEQFDLGRLKVSNDVQDAYGPLKSDFSNLFAAALDDGQAAAATQHRTNRIGLYVLVVVALAALGLTLWMDLRILHQLTGRLAAATQVTARITEGALGAPVDPGHDDEIGRLLHGLKGMDQQLAQVVRRVRQRAAELDQGASSMADGNDALSQRTELQAMRLEQTSGAMSRVAATLAGHREHGIQADRAVVEARTQAGLGRTAVGEAIDSMGAIQTTSRSVGEMLDLIDQVAFQTRLLALNAAVEAARAGEHGRGFGVVASEVRELAQRCSEAARDIRGLVTDSEQAVRAGMERVNRTGEVIDSIGHSVERLAETVTVILAAGRSQAEEIAAASQAVTAMDAMTQENAALGEQAAAASRAMLESVTALVCDVDFFRLPDLHGVVPEPSRAAPVVDEAAA</sequence>
<dbReference type="EMBL" id="CP014841">
    <property type="protein sequence ID" value="AND67618.1"/>
    <property type="molecule type" value="Genomic_DNA"/>
</dbReference>
<evidence type="ECO:0000256" key="2">
    <source>
        <dbReference type="ARBA" id="ARBA00023224"/>
    </source>
</evidence>
<dbReference type="PRINTS" id="PR00260">
    <property type="entry name" value="CHEMTRNSDUCR"/>
</dbReference>
<dbReference type="PROSITE" id="PS50885">
    <property type="entry name" value="HAMP"/>
    <property type="match status" value="1"/>
</dbReference>
<dbReference type="Pfam" id="PF00672">
    <property type="entry name" value="HAMP"/>
    <property type="match status" value="1"/>
</dbReference>
<dbReference type="Proteomes" id="UP000077255">
    <property type="component" value="Chromosome"/>
</dbReference>
<feature type="transmembrane region" description="Helical" evidence="5">
    <location>
        <begin position="207"/>
        <end position="226"/>
    </location>
</feature>
<comment type="similarity">
    <text evidence="3">Belongs to the methyl-accepting chemotaxis (MCP) protein family.</text>
</comment>
<dbReference type="SMART" id="SM00304">
    <property type="entry name" value="HAMP"/>
    <property type="match status" value="1"/>
</dbReference>
<name>A0A160MXY5_9GAMM</name>
<dbReference type="InterPro" id="IPR051310">
    <property type="entry name" value="MCP_chemotaxis"/>
</dbReference>
<evidence type="ECO:0000256" key="5">
    <source>
        <dbReference type="SAM" id="Phobius"/>
    </source>
</evidence>
<reference evidence="8 9" key="1">
    <citation type="submission" date="2016-02" db="EMBL/GenBank/DDBJ databases">
        <title>Complete genome sequencing and analysis of ATSB10, Dyella thiooxydans isolated from rhizosphere soil of sunflower (Helianthus annuus L.).</title>
        <authorList>
            <person name="Lee Y."/>
            <person name="Hwangbo K."/>
            <person name="Chung H."/>
            <person name="Yoo J."/>
            <person name="Kim K.Y."/>
            <person name="Sa T.M."/>
            <person name="Um Y."/>
            <person name="Madhaiyan M."/>
        </authorList>
    </citation>
    <scope>NUCLEOTIDE SEQUENCE [LARGE SCALE GENOMIC DNA]</scope>
    <source>
        <strain evidence="8 9">ATSB10</strain>
    </source>
</reference>
<dbReference type="GO" id="GO:0004888">
    <property type="term" value="F:transmembrane signaling receptor activity"/>
    <property type="evidence" value="ECO:0007669"/>
    <property type="project" value="InterPro"/>
</dbReference>
<evidence type="ECO:0000256" key="4">
    <source>
        <dbReference type="PROSITE-ProRule" id="PRU00284"/>
    </source>
</evidence>
<evidence type="ECO:0000313" key="8">
    <source>
        <dbReference type="EMBL" id="AND67618.1"/>
    </source>
</evidence>
<dbReference type="PANTHER" id="PTHR43531">
    <property type="entry name" value="PROTEIN ICFG"/>
    <property type="match status" value="1"/>
</dbReference>
<protein>
    <submittedName>
        <fullName evidence="8">Methyl-accepting chemotaxis protein</fullName>
    </submittedName>
</protein>
<feature type="domain" description="Methyl-accepting transducer" evidence="6">
    <location>
        <begin position="289"/>
        <end position="518"/>
    </location>
</feature>
<dbReference type="PANTHER" id="PTHR43531:SF11">
    <property type="entry name" value="METHYL-ACCEPTING CHEMOTAXIS PROTEIN 3"/>
    <property type="match status" value="1"/>
</dbReference>
<feature type="domain" description="HAMP" evidence="7">
    <location>
        <begin position="232"/>
        <end position="284"/>
    </location>
</feature>
<dbReference type="InterPro" id="IPR004090">
    <property type="entry name" value="Chemotax_Me-accpt_rcpt"/>
</dbReference>
<dbReference type="SMART" id="SM00283">
    <property type="entry name" value="MA"/>
    <property type="match status" value="1"/>
</dbReference>
<keyword evidence="9" id="KW-1185">Reference proteome</keyword>
<dbReference type="InterPro" id="IPR003660">
    <property type="entry name" value="HAMP_dom"/>
</dbReference>
<gene>
    <name evidence="8" type="ORF">ATSB10_01640</name>
</gene>
<dbReference type="PATRIC" id="fig|445710.3.peg.162"/>
<evidence type="ECO:0000256" key="3">
    <source>
        <dbReference type="ARBA" id="ARBA00029447"/>
    </source>
</evidence>
<dbReference type="InterPro" id="IPR004089">
    <property type="entry name" value="MCPsignal_dom"/>
</dbReference>
<dbReference type="GO" id="GO:0007165">
    <property type="term" value="P:signal transduction"/>
    <property type="evidence" value="ECO:0007669"/>
    <property type="project" value="UniProtKB-KW"/>
</dbReference>
<dbReference type="PROSITE" id="PS50111">
    <property type="entry name" value="CHEMOTAXIS_TRANSDUC_2"/>
    <property type="match status" value="1"/>
</dbReference>
<organism evidence="8 9">
    <name type="scientific">Dyella thiooxydans</name>
    <dbReference type="NCBI Taxonomy" id="445710"/>
    <lineage>
        <taxon>Bacteria</taxon>
        <taxon>Pseudomonadati</taxon>
        <taxon>Pseudomonadota</taxon>
        <taxon>Gammaproteobacteria</taxon>
        <taxon>Lysobacterales</taxon>
        <taxon>Rhodanobacteraceae</taxon>
        <taxon>Dyella</taxon>
    </lineage>
</organism>